<dbReference type="Proteomes" id="UP001165368">
    <property type="component" value="Unassembled WGS sequence"/>
</dbReference>
<name>A0ABS9L579_9MICC</name>
<evidence type="ECO:0000313" key="8">
    <source>
        <dbReference type="Proteomes" id="UP001165368"/>
    </source>
</evidence>
<dbReference type="InterPro" id="IPR006140">
    <property type="entry name" value="D-isomer_DH_NAD-bd"/>
</dbReference>
<gene>
    <name evidence="7" type="ORF">LVY72_07795</name>
</gene>
<organism evidence="7 8">
    <name type="scientific">Arthrobacter hankyongi</name>
    <dbReference type="NCBI Taxonomy" id="2904801"/>
    <lineage>
        <taxon>Bacteria</taxon>
        <taxon>Bacillati</taxon>
        <taxon>Actinomycetota</taxon>
        <taxon>Actinomycetes</taxon>
        <taxon>Micrococcales</taxon>
        <taxon>Micrococcaceae</taxon>
        <taxon>Arthrobacter</taxon>
    </lineage>
</organism>
<dbReference type="InterPro" id="IPR036291">
    <property type="entry name" value="NAD(P)-bd_dom_sf"/>
</dbReference>
<evidence type="ECO:0000259" key="5">
    <source>
        <dbReference type="Pfam" id="PF00389"/>
    </source>
</evidence>
<keyword evidence="8" id="KW-1185">Reference proteome</keyword>
<dbReference type="InterPro" id="IPR006139">
    <property type="entry name" value="D-isomer_2_OHA_DH_cat_dom"/>
</dbReference>
<dbReference type="Gene3D" id="3.40.50.720">
    <property type="entry name" value="NAD(P)-binding Rossmann-like Domain"/>
    <property type="match status" value="2"/>
</dbReference>
<dbReference type="SUPFAM" id="SSF51735">
    <property type="entry name" value="NAD(P)-binding Rossmann-fold domains"/>
    <property type="match status" value="1"/>
</dbReference>
<accession>A0ABS9L579</accession>
<protein>
    <submittedName>
        <fullName evidence="7">C-terminal binding protein</fullName>
    </submittedName>
</protein>
<sequence length="341" mass="36229">MSTNAHNRVRPLAVYTDMDDTDFSAGVALLEDAGFDVRYLGSQDPQVIAREAAGAVALLVGYAAIDAGLIAALPDLRIIALMSMGFNNVDIEAARSRGIWVTNIPGAATEEVAAHAFTLALALARELPFYAGAVRSGQWNVRNDSRPVRLSEKRLGLVGLGRIGTRFGQLAAPAFAEVVGYDPLLPENPDTARKLAAAGIRRAGLDEVLETSDVLSLHVPLAPATEGMINARTLARMPHGSYLINVSRGPLIDVGAVAEALDDGRLAGYGADVLEEEPPPAAHPLTSHPRALITPHMAYLSDRTDAEYVRQQAQNVASWHATGRPDAPVFPMDLPMEPAPA</sequence>
<evidence type="ECO:0000313" key="7">
    <source>
        <dbReference type="EMBL" id="MCG2621819.1"/>
    </source>
</evidence>
<evidence type="ECO:0000256" key="3">
    <source>
        <dbReference type="ARBA" id="ARBA00023027"/>
    </source>
</evidence>
<dbReference type="Pfam" id="PF00389">
    <property type="entry name" value="2-Hacid_dh"/>
    <property type="match status" value="1"/>
</dbReference>
<dbReference type="RefSeq" id="WP_237819419.1">
    <property type="nucleotide sequence ID" value="NZ_JAKLTQ010000004.1"/>
</dbReference>
<dbReference type="PANTHER" id="PTHR43761:SF1">
    <property type="entry name" value="D-ISOMER SPECIFIC 2-HYDROXYACID DEHYDROGENASE CATALYTIC DOMAIN-CONTAINING PROTEIN-RELATED"/>
    <property type="match status" value="1"/>
</dbReference>
<evidence type="ECO:0000256" key="1">
    <source>
        <dbReference type="ARBA" id="ARBA00005854"/>
    </source>
</evidence>
<dbReference type="InterPro" id="IPR043322">
    <property type="entry name" value="CtBP"/>
</dbReference>
<dbReference type="InterPro" id="IPR050418">
    <property type="entry name" value="D-iso_2-hydroxyacid_DH_PdxB"/>
</dbReference>
<dbReference type="CDD" id="cd05299">
    <property type="entry name" value="CtBP_dh"/>
    <property type="match status" value="1"/>
</dbReference>
<dbReference type="PANTHER" id="PTHR43761">
    <property type="entry name" value="D-ISOMER SPECIFIC 2-HYDROXYACID DEHYDROGENASE FAMILY PROTEIN (AFU_ORTHOLOGUE AFUA_1G13630)"/>
    <property type="match status" value="1"/>
</dbReference>
<dbReference type="InterPro" id="IPR029753">
    <property type="entry name" value="D-isomer_DH_CS"/>
</dbReference>
<reference evidence="7" key="1">
    <citation type="submission" date="2022-01" db="EMBL/GenBank/DDBJ databases">
        <authorList>
            <person name="Jo J.-H."/>
            <person name="Im W.-T."/>
        </authorList>
    </citation>
    <scope>NUCLEOTIDE SEQUENCE</scope>
    <source>
        <strain evidence="7">I2-34</strain>
    </source>
</reference>
<dbReference type="Pfam" id="PF02826">
    <property type="entry name" value="2-Hacid_dh_C"/>
    <property type="match status" value="1"/>
</dbReference>
<feature type="domain" description="D-isomer specific 2-hydroxyacid dehydrogenase catalytic" evidence="5">
    <location>
        <begin position="26"/>
        <end position="329"/>
    </location>
</feature>
<evidence type="ECO:0000256" key="4">
    <source>
        <dbReference type="RuleBase" id="RU003719"/>
    </source>
</evidence>
<evidence type="ECO:0000259" key="6">
    <source>
        <dbReference type="Pfam" id="PF02826"/>
    </source>
</evidence>
<comment type="similarity">
    <text evidence="1 4">Belongs to the D-isomer specific 2-hydroxyacid dehydrogenase family.</text>
</comment>
<evidence type="ECO:0000256" key="2">
    <source>
        <dbReference type="ARBA" id="ARBA00023002"/>
    </source>
</evidence>
<keyword evidence="3" id="KW-0520">NAD</keyword>
<dbReference type="PROSITE" id="PS00671">
    <property type="entry name" value="D_2_HYDROXYACID_DH_3"/>
    <property type="match status" value="1"/>
</dbReference>
<comment type="caution">
    <text evidence="7">The sequence shown here is derived from an EMBL/GenBank/DDBJ whole genome shotgun (WGS) entry which is preliminary data.</text>
</comment>
<dbReference type="PROSITE" id="PS00670">
    <property type="entry name" value="D_2_HYDROXYACID_DH_2"/>
    <property type="match status" value="1"/>
</dbReference>
<keyword evidence="2 4" id="KW-0560">Oxidoreductase</keyword>
<feature type="domain" description="D-isomer specific 2-hydroxyacid dehydrogenase NAD-binding" evidence="6">
    <location>
        <begin position="118"/>
        <end position="298"/>
    </location>
</feature>
<dbReference type="SUPFAM" id="SSF52283">
    <property type="entry name" value="Formate/glycerate dehydrogenase catalytic domain-like"/>
    <property type="match status" value="1"/>
</dbReference>
<proteinExistence type="inferred from homology"/>
<dbReference type="EMBL" id="JAKLTQ010000004">
    <property type="protein sequence ID" value="MCG2621819.1"/>
    <property type="molecule type" value="Genomic_DNA"/>
</dbReference>